<dbReference type="PIRSF" id="PIRSF000804">
    <property type="entry name" value="DNA_pol_III_b"/>
    <property type="match status" value="1"/>
</dbReference>
<keyword evidence="7 10" id="KW-0235">DNA replication</keyword>
<gene>
    <name evidence="14" type="primary">dnaN</name>
    <name evidence="14" type="ORF">CLAN_0002</name>
</gene>
<proteinExistence type="inferred from homology"/>
<dbReference type="SMART" id="SM00480">
    <property type="entry name" value="POL3Bc"/>
    <property type="match status" value="1"/>
</dbReference>
<dbReference type="Pfam" id="PF00712">
    <property type="entry name" value="DNA_pol3_beta"/>
    <property type="match status" value="1"/>
</dbReference>
<dbReference type="SUPFAM" id="SSF55979">
    <property type="entry name" value="DNA clamp"/>
    <property type="match status" value="3"/>
</dbReference>
<keyword evidence="9" id="KW-0238">DNA-binding</keyword>
<dbReference type="InterPro" id="IPR022637">
    <property type="entry name" value="DNA_polIII_beta_cen"/>
</dbReference>
<comment type="function">
    <text evidence="10">Confers DNA tethering and processivity to DNA polymerases and other proteins. Acts as a clamp, forming a ring around DNA (a reaction catalyzed by the clamp-loading complex) which diffuses in an ATP-independent manner freely and bidirectionally along dsDNA. Initially characterized for its ability to contact the catalytic subunit of DNA polymerase III (Pol III), a complex, multichain enzyme responsible for most of the replicative synthesis in bacteria; Pol III exhibits 3'-5' exonuclease proofreading activity. The beta chain is required for initiation of replication as well as for processivity of DNA replication.</text>
</comment>
<keyword evidence="4 10" id="KW-0963">Cytoplasm</keyword>
<dbReference type="GeneID" id="46920476"/>
<dbReference type="KEGG" id="clx:CLAN_0002"/>
<evidence type="ECO:0000256" key="4">
    <source>
        <dbReference type="ARBA" id="ARBA00022490"/>
    </source>
</evidence>
<evidence type="ECO:0000256" key="2">
    <source>
        <dbReference type="ARBA" id="ARBA00010752"/>
    </source>
</evidence>
<keyword evidence="5 10" id="KW-0808">Transferase</keyword>
<feature type="domain" description="DNA polymerase III beta sliding clamp C-terminal" evidence="13">
    <location>
        <begin position="242"/>
        <end position="354"/>
    </location>
</feature>
<evidence type="ECO:0000259" key="13">
    <source>
        <dbReference type="Pfam" id="PF02768"/>
    </source>
</evidence>
<dbReference type="GO" id="GO:0008408">
    <property type="term" value="F:3'-5' exonuclease activity"/>
    <property type="evidence" value="ECO:0007669"/>
    <property type="project" value="InterPro"/>
</dbReference>
<dbReference type="GO" id="GO:0006271">
    <property type="term" value="P:DNA strand elongation involved in DNA replication"/>
    <property type="evidence" value="ECO:0007669"/>
    <property type="project" value="TreeGrafter"/>
</dbReference>
<dbReference type="CDD" id="cd00140">
    <property type="entry name" value="beta_clamp"/>
    <property type="match status" value="1"/>
</dbReference>
<dbReference type="Proteomes" id="UP000202031">
    <property type="component" value="Chromosome"/>
</dbReference>
<protein>
    <recommendedName>
        <fullName evidence="3 10">Beta sliding clamp</fullName>
    </recommendedName>
</protein>
<dbReference type="InterPro" id="IPR022635">
    <property type="entry name" value="DNA_polIII_beta_C"/>
</dbReference>
<evidence type="ECO:0000256" key="8">
    <source>
        <dbReference type="ARBA" id="ARBA00022932"/>
    </source>
</evidence>
<keyword evidence="6 10" id="KW-0548">Nucleotidyltransferase</keyword>
<dbReference type="InterPro" id="IPR046938">
    <property type="entry name" value="DNA_clamp_sf"/>
</dbReference>
<evidence type="ECO:0000256" key="10">
    <source>
        <dbReference type="PIRNR" id="PIRNR000804"/>
    </source>
</evidence>
<dbReference type="GO" id="GO:0009360">
    <property type="term" value="C:DNA polymerase III complex"/>
    <property type="evidence" value="ECO:0007669"/>
    <property type="project" value="InterPro"/>
</dbReference>
<evidence type="ECO:0000259" key="12">
    <source>
        <dbReference type="Pfam" id="PF02767"/>
    </source>
</evidence>
<feature type="domain" description="DNA polymerase III beta sliding clamp central" evidence="12">
    <location>
        <begin position="129"/>
        <end position="239"/>
    </location>
</feature>
<dbReference type="GO" id="GO:0003887">
    <property type="term" value="F:DNA-directed DNA polymerase activity"/>
    <property type="evidence" value="ECO:0007669"/>
    <property type="project" value="UniProtKB-UniRule"/>
</dbReference>
<comment type="subcellular location">
    <subcellularLocation>
        <location evidence="1 10">Cytoplasm</location>
    </subcellularLocation>
</comment>
<organism evidence="14 15">
    <name type="scientific">Campylobacter lanienae NCTC 13004</name>
    <dbReference type="NCBI Taxonomy" id="1031753"/>
    <lineage>
        <taxon>Bacteria</taxon>
        <taxon>Pseudomonadati</taxon>
        <taxon>Campylobacterota</taxon>
        <taxon>Epsilonproteobacteria</taxon>
        <taxon>Campylobacterales</taxon>
        <taxon>Campylobacteraceae</taxon>
        <taxon>Campylobacter</taxon>
    </lineage>
</organism>
<evidence type="ECO:0000313" key="15">
    <source>
        <dbReference type="Proteomes" id="UP000202031"/>
    </source>
</evidence>
<feature type="domain" description="DNA polymerase III beta sliding clamp N-terminal" evidence="11">
    <location>
        <begin position="1"/>
        <end position="118"/>
    </location>
</feature>
<sequence>MKVLIKKNILETIIINTSSYLDKKDLSSITSHIFINAKDSTLTIKATDNEIGLSYKSQNVNIVDEGIATANGKKLLDIIKSLKDGEVILETIQNHLYIKQNNSKYRLPMQKADDFPDFPTIENKKRFNINAANLSKSLKKITNSIENTNSKIELTGALIDIKNNSINLVGTDTKRLSVYTLEIDSQSEPFSIIIPKKAIVEIQKIFYENIEIYYDENIFIAISQNFEFFTKLINGRYPDYERVIPKESKININLNREKMIEGIKTISMLSEIIKITINKENITFESINNDNSEAKTVIEQNFDIEDNIILGVKNRFILDFLSSIEDSEFTLSYNDVGLPFVLSCEELKTVIMPINI</sequence>
<evidence type="ECO:0000256" key="3">
    <source>
        <dbReference type="ARBA" id="ARBA00021035"/>
    </source>
</evidence>
<dbReference type="AlphaFoldDB" id="A0A1X9SKL9"/>
<evidence type="ECO:0000256" key="6">
    <source>
        <dbReference type="ARBA" id="ARBA00022695"/>
    </source>
</evidence>
<dbReference type="Gene3D" id="3.10.150.10">
    <property type="entry name" value="DNA Polymerase III, subunit A, domain 2"/>
    <property type="match status" value="3"/>
</dbReference>
<accession>A0A1X9SKL9</accession>
<comment type="subunit">
    <text evidence="10">Forms a ring-shaped head-to-tail homodimer around DNA.</text>
</comment>
<dbReference type="NCBIfam" id="TIGR00663">
    <property type="entry name" value="dnan"/>
    <property type="match status" value="1"/>
</dbReference>
<dbReference type="EMBL" id="CP015578">
    <property type="protein sequence ID" value="ARQ96787.1"/>
    <property type="molecule type" value="Genomic_DNA"/>
</dbReference>
<dbReference type="PANTHER" id="PTHR30478:SF0">
    <property type="entry name" value="BETA SLIDING CLAMP"/>
    <property type="match status" value="1"/>
</dbReference>
<dbReference type="InterPro" id="IPR001001">
    <property type="entry name" value="DNA_polIII_beta"/>
</dbReference>
<dbReference type="InterPro" id="IPR022634">
    <property type="entry name" value="DNA_polIII_beta_N"/>
</dbReference>
<evidence type="ECO:0000259" key="11">
    <source>
        <dbReference type="Pfam" id="PF00712"/>
    </source>
</evidence>
<dbReference type="RefSeq" id="WP_096017380.1">
    <property type="nucleotide sequence ID" value="NZ_CP015578.1"/>
</dbReference>
<dbReference type="GO" id="GO:0003677">
    <property type="term" value="F:DNA binding"/>
    <property type="evidence" value="ECO:0007669"/>
    <property type="project" value="UniProtKB-UniRule"/>
</dbReference>
<dbReference type="Pfam" id="PF02768">
    <property type="entry name" value="DNA_pol3_beta_3"/>
    <property type="match status" value="1"/>
</dbReference>
<dbReference type="Pfam" id="PF02767">
    <property type="entry name" value="DNA_pol3_beta_2"/>
    <property type="match status" value="1"/>
</dbReference>
<evidence type="ECO:0000256" key="7">
    <source>
        <dbReference type="ARBA" id="ARBA00022705"/>
    </source>
</evidence>
<dbReference type="PANTHER" id="PTHR30478">
    <property type="entry name" value="DNA POLYMERASE III SUBUNIT BETA"/>
    <property type="match status" value="1"/>
</dbReference>
<dbReference type="GO" id="GO:0005737">
    <property type="term" value="C:cytoplasm"/>
    <property type="evidence" value="ECO:0007669"/>
    <property type="project" value="UniProtKB-SubCell"/>
</dbReference>
<reference evidence="15" key="2">
    <citation type="journal article" date="2017" name="Genome Biol. Evol.">
        <title>Comparative genomic analysis identifies a Campylobacter clade deficient in selenium metabolism.</title>
        <authorList>
            <person name="Miller W.G."/>
            <person name="Yee E."/>
            <person name="Lopes B.S."/>
            <person name="Chapman M.H."/>
            <person name="Huynh S."/>
            <person name="Bono J.L."/>
            <person name="Parker C.T."/>
            <person name="Strachan N.J.C."/>
            <person name="Forbes K.J."/>
        </authorList>
    </citation>
    <scope>NUCLEOTIDE SEQUENCE [LARGE SCALE GENOMIC DNA]</scope>
    <source>
        <strain evidence="15">NCTC 13004</strain>
    </source>
</reference>
<evidence type="ECO:0000313" key="14">
    <source>
        <dbReference type="EMBL" id="ARQ96787.1"/>
    </source>
</evidence>
<evidence type="ECO:0000256" key="1">
    <source>
        <dbReference type="ARBA" id="ARBA00004496"/>
    </source>
</evidence>
<keyword evidence="8 10" id="KW-0239">DNA-directed DNA polymerase</keyword>
<evidence type="ECO:0000256" key="5">
    <source>
        <dbReference type="ARBA" id="ARBA00022679"/>
    </source>
</evidence>
<evidence type="ECO:0000256" key="9">
    <source>
        <dbReference type="ARBA" id="ARBA00023125"/>
    </source>
</evidence>
<name>A0A1X9SKL9_9BACT</name>
<comment type="similarity">
    <text evidence="2 10">Belongs to the beta sliding clamp family.</text>
</comment>
<reference evidence="15" key="1">
    <citation type="journal article" date="2017" name="Genome Biol. Evol.">
        <title>Comparative Genomic Analysis Identifies a Campylobacter Clade Deficient in Selenium Metabolism.</title>
        <authorList>
            <person name="Miller W.G."/>
            <person name="Yee E."/>
            <person name="Lopes B.S."/>
            <person name="Chapman M.H."/>
            <person name="Huynh S."/>
            <person name="Bono J.L."/>
            <person name="Parker C.T."/>
            <person name="Strachan N.J.C."/>
            <person name="Forbes K.J."/>
        </authorList>
    </citation>
    <scope>NUCLEOTIDE SEQUENCE [LARGE SCALE GENOMIC DNA]</scope>
    <source>
        <strain evidence="15">NCTC 13004</strain>
    </source>
</reference>